<gene>
    <name evidence="1" type="ORF">EII10_00065</name>
</gene>
<dbReference type="OrthoDB" id="5244605at2"/>
<evidence type="ECO:0008006" key="3">
    <source>
        <dbReference type="Google" id="ProtNLM"/>
    </source>
</evidence>
<dbReference type="AlphaFoldDB" id="A0A3P1VAY6"/>
<keyword evidence="2" id="KW-1185">Reference proteome</keyword>
<proteinExistence type="predicted"/>
<comment type="caution">
    <text evidence="1">The sequence shown here is derived from an EMBL/GenBank/DDBJ whole genome shotgun (WGS) entry which is preliminary data.</text>
</comment>
<protein>
    <recommendedName>
        <fullName evidence="3">EcsC family protein</fullName>
    </recommendedName>
</protein>
<dbReference type="Proteomes" id="UP000271272">
    <property type="component" value="Unassembled WGS sequence"/>
</dbReference>
<evidence type="ECO:0000313" key="2">
    <source>
        <dbReference type="Proteomes" id="UP000271272"/>
    </source>
</evidence>
<name>A0A3P1VAY6_9ACTO</name>
<organism evidence="1 2">
    <name type="scientific">Actinomyces bowdenii</name>
    <dbReference type="NCBI Taxonomy" id="131109"/>
    <lineage>
        <taxon>Bacteria</taxon>
        <taxon>Bacillati</taxon>
        <taxon>Actinomycetota</taxon>
        <taxon>Actinomycetes</taxon>
        <taxon>Actinomycetales</taxon>
        <taxon>Actinomycetaceae</taxon>
        <taxon>Actinomyces</taxon>
    </lineage>
</organism>
<dbReference type="EMBL" id="RQZC01000001">
    <property type="protein sequence ID" value="RRD30565.1"/>
    <property type="molecule type" value="Genomic_DNA"/>
</dbReference>
<accession>A0A3P1VAY6</accession>
<sequence>MSTSTGRPTALERAINRAIDIPAARITERVARMRRDRPGADTAELVELAAARFRREAGLSSGAVGASAALPAVGTGTAAALTVGQTAVFVASAVTYVLTVAELHGLRVVDVERRRALVLSALLGREGAEAVQGQLGLTSLFWAAQMLAQMPLPTVRSVNSQLAKRMVKRTAAKGGALALGRLLPFGIGAAIGWTGGRALANHVIEGAQAALGPAALIDPAEVIEV</sequence>
<evidence type="ECO:0000313" key="1">
    <source>
        <dbReference type="EMBL" id="RRD30565.1"/>
    </source>
</evidence>
<reference evidence="1 2" key="1">
    <citation type="submission" date="2018-11" db="EMBL/GenBank/DDBJ databases">
        <title>Genomes From Bacteria Associated with the Canine Oral Cavity: a Test Case for Automated Genome-Based Taxonomic Assignment.</title>
        <authorList>
            <person name="Coil D.A."/>
            <person name="Jospin G."/>
            <person name="Darling A.E."/>
            <person name="Wallis C."/>
            <person name="Davis I.J."/>
            <person name="Harris S."/>
            <person name="Eisen J.A."/>
            <person name="Holcombe L.J."/>
            <person name="O'Flynn C."/>
        </authorList>
    </citation>
    <scope>NUCLEOTIDE SEQUENCE [LARGE SCALE GENOMIC DNA]</scope>
    <source>
        <strain evidence="1 2">OH5050</strain>
    </source>
</reference>
<dbReference type="RefSeq" id="WP_124932485.1">
    <property type="nucleotide sequence ID" value="NZ_JAGFOU010000029.1"/>
</dbReference>